<proteinExistence type="inferred from homology"/>
<feature type="domain" description="2-C-methyl-D-erythritol 2,4-cyclodiphosphate synthase" evidence="14">
    <location>
        <begin position="267"/>
        <end position="419"/>
    </location>
</feature>
<dbReference type="CDD" id="cd00554">
    <property type="entry name" value="MECDP_synthase"/>
    <property type="match status" value="1"/>
</dbReference>
<feature type="binding site" evidence="13">
    <location>
        <begin position="324"/>
        <end position="326"/>
    </location>
    <ligand>
        <name>4-CDP-2-C-methyl-D-erythritol 2-phosphate</name>
        <dbReference type="ChEBI" id="CHEBI:57919"/>
    </ligand>
</feature>
<feature type="binding site" evidence="13">
    <location>
        <position position="275"/>
    </location>
    <ligand>
        <name>a divalent metal cation</name>
        <dbReference type="ChEBI" id="CHEBI:60240"/>
    </ligand>
</feature>
<evidence type="ECO:0000313" key="15">
    <source>
        <dbReference type="EMBL" id="GAA5226079.1"/>
    </source>
</evidence>
<feature type="region of interest" description="2-C-methyl-D-erythritol 2,4-cyclodiphosphate synthase" evidence="13">
    <location>
        <begin position="267"/>
        <end position="435"/>
    </location>
</feature>
<comment type="similarity">
    <text evidence="13">In the C-terminal section; belongs to the IspF family.</text>
</comment>
<dbReference type="InterPro" id="IPR034683">
    <property type="entry name" value="IspD/TarI"/>
</dbReference>
<dbReference type="SUPFAM" id="SSF53448">
    <property type="entry name" value="Nucleotide-diphospho-sugar transferases"/>
    <property type="match status" value="1"/>
</dbReference>
<reference evidence="16" key="1">
    <citation type="journal article" date="2019" name="Int. J. Syst. Evol. Microbiol.">
        <title>The Global Catalogue of Microorganisms (GCM) 10K type strain sequencing project: providing services to taxonomists for standard genome sequencing and annotation.</title>
        <authorList>
            <consortium name="The Broad Institute Genomics Platform"/>
            <consortium name="The Broad Institute Genome Sequencing Center for Infectious Disease"/>
            <person name="Wu L."/>
            <person name="Ma J."/>
        </authorList>
    </citation>
    <scope>NUCLEOTIDE SEQUENCE [LARGE SCALE GENOMIC DNA]</scope>
    <source>
        <strain evidence="16">JCM 18952</strain>
    </source>
</reference>
<dbReference type="InterPro" id="IPR026596">
    <property type="entry name" value="IspD/F"/>
</dbReference>
<evidence type="ECO:0000256" key="12">
    <source>
        <dbReference type="ARBA" id="ARBA00023268"/>
    </source>
</evidence>
<dbReference type="SUPFAM" id="SSF69765">
    <property type="entry name" value="IpsF-like"/>
    <property type="match status" value="1"/>
</dbReference>
<comment type="caution">
    <text evidence="15">The sequence shown here is derived from an EMBL/GenBank/DDBJ whole genome shotgun (WGS) entry which is preliminary data.</text>
</comment>
<dbReference type="PROSITE" id="PS01295">
    <property type="entry name" value="ISPD"/>
    <property type="match status" value="1"/>
</dbReference>
<dbReference type="PANTHER" id="PTHR32125:SF4">
    <property type="entry name" value="2-C-METHYL-D-ERYTHRITOL 4-PHOSPHATE CYTIDYLYLTRANSFERASE, CHLOROPLASTIC"/>
    <property type="match status" value="1"/>
</dbReference>
<feature type="site" description="Positions MEP for the nucleophilic attack" evidence="13">
    <location>
        <position position="229"/>
    </location>
</feature>
<dbReference type="CDD" id="cd02516">
    <property type="entry name" value="CDP-ME_synthetase"/>
    <property type="match status" value="1"/>
</dbReference>
<evidence type="ECO:0000256" key="4">
    <source>
        <dbReference type="ARBA" id="ARBA00004709"/>
    </source>
</evidence>
<dbReference type="InterPro" id="IPR003526">
    <property type="entry name" value="MECDP_synthase"/>
</dbReference>
<comment type="similarity">
    <text evidence="6">Belongs to the IspD/TarI cytidylyltransferase family. IspD subfamily.</text>
</comment>
<feature type="binding site" evidence="13">
    <location>
        <position position="273"/>
    </location>
    <ligand>
        <name>a divalent metal cation</name>
        <dbReference type="ChEBI" id="CHEBI:60240"/>
    </ligand>
</feature>
<evidence type="ECO:0000256" key="13">
    <source>
        <dbReference type="HAMAP-Rule" id="MF_01520"/>
    </source>
</evidence>
<comment type="function">
    <text evidence="13">Bifunctional enzyme that catalyzes the formation of 4-diphosphocytidyl-2-C-methyl-D-erythritol from CTP and 2-C-methyl-D-erythritol 4-phosphate (MEP) (IspD), and catalyzes the conversion of 4-diphosphocytidyl-2-C-methyl-D-erythritol 2-phosphate (CDP-ME2P) to 2-C-methyl-D-erythritol 2,4-cyclodiphosphate (ME-CPP) with a corresponding release of cytidine 5-monophosphate (CMP) (IspF).</text>
</comment>
<feature type="binding site" evidence="13">
    <location>
        <begin position="397"/>
        <end position="400"/>
    </location>
    <ligand>
        <name>4-CDP-2-C-methyl-D-erythritol 2-phosphate</name>
        <dbReference type="ChEBI" id="CHEBI:57919"/>
    </ligand>
</feature>
<name>A0ABP9TGJ5_9MICC</name>
<keyword evidence="11 13" id="KW-0456">Lyase</keyword>
<feature type="binding site" evidence="13">
    <location>
        <begin position="273"/>
        <end position="275"/>
    </location>
    <ligand>
        <name>4-CDP-2-C-methyl-D-erythritol 2-phosphate</name>
        <dbReference type="ChEBI" id="CHEBI:57919"/>
    </ligand>
</feature>
<feature type="region of interest" description="2-C-methyl-D-erythritol 4-phosphate cytidylyltransferase" evidence="13">
    <location>
        <begin position="1"/>
        <end position="266"/>
    </location>
</feature>
<feature type="site" description="Transition state stabilizer" evidence="13">
    <location>
        <position position="34"/>
    </location>
</feature>
<dbReference type="NCBIfam" id="TIGR00453">
    <property type="entry name" value="ispD"/>
    <property type="match status" value="1"/>
</dbReference>
<dbReference type="InterPro" id="IPR029044">
    <property type="entry name" value="Nucleotide-diphossugar_trans"/>
</dbReference>
<evidence type="ECO:0000256" key="1">
    <source>
        <dbReference type="ARBA" id="ARBA00000200"/>
    </source>
</evidence>
<comment type="pathway">
    <text evidence="5 13">Isoprenoid biosynthesis; isopentenyl diphosphate biosynthesis via DXP pathway; isopentenyl diphosphate from 1-deoxy-D-xylulose 5-phosphate: step 2/6.</text>
</comment>
<feature type="site" description="Transition state stabilizer" evidence="13">
    <location>
        <position position="27"/>
    </location>
</feature>
<sequence>MSDPIALSDKELQETAIIVVAAGSGTRLGYGMPKALVPLAGRCLLEHALDGIELAGCASQVIVVLPAGAPELEERAAGHRLKPICRTGGATRNDSVRAGLDALRPETERVLIHDAARALTPPEVFRQVVLALLSGARAVIPVLPVVDTIKQVATDPGEEQAHIIGTPARGTLRAVQTPQGFHAPALLAAHRQAAGWKSPAAEAVTDDAMLMEMLGERVDTVPGAAAALKITTRLDLVLAESMLPLHPGKETPMAEPSNTPAPVLVPRTGIGVDVHAVADASEPRPMWLAGLHFPQDQGLSGHSDGDAVAHAACDALFSAAGIGDLGTHFGTDRPEYAGAPGTTLLTEAARLVREAGFEIGNVAVQFVGRRPKFAARRQEADAVLSKAAGAPVTVTATTSDGLGYEGTGEGVTAYATALVYAVPRQGNPPGKVPAG</sequence>
<keyword evidence="16" id="KW-1185">Reference proteome</keyword>
<evidence type="ECO:0000256" key="6">
    <source>
        <dbReference type="ARBA" id="ARBA00009789"/>
    </source>
</evidence>
<dbReference type="InterPro" id="IPR020555">
    <property type="entry name" value="MECDP_synthase_CS"/>
</dbReference>
<dbReference type="EC" id="2.7.7.60" evidence="13"/>
<comment type="pathway">
    <text evidence="4 13">Isoprenoid biosynthesis; isopentenyl diphosphate biosynthesis via DXP pathway; isopentenyl diphosphate from 1-deoxy-D-xylulose 5-phosphate: step 4/6.</text>
</comment>
<comment type="similarity">
    <text evidence="13">In the N-terminal section; belongs to the IspD/TarI cytidylyltransferase family. IspD subfamily.</text>
</comment>
<evidence type="ECO:0000256" key="7">
    <source>
        <dbReference type="ARBA" id="ARBA00022679"/>
    </source>
</evidence>
<dbReference type="EC" id="4.6.1.12" evidence="13"/>
<keyword evidence="7 13" id="KW-0808">Transferase</keyword>
<gene>
    <name evidence="13" type="primary">ispDF</name>
    <name evidence="15" type="ORF">GCM10025778_06100</name>
</gene>
<evidence type="ECO:0000256" key="8">
    <source>
        <dbReference type="ARBA" id="ARBA00022695"/>
    </source>
</evidence>
<comment type="catalytic activity">
    <reaction evidence="1 13">
        <text>4-CDP-2-C-methyl-D-erythritol 2-phosphate = 2-C-methyl-D-erythritol 2,4-cyclic diphosphate + CMP</text>
        <dbReference type="Rhea" id="RHEA:23864"/>
        <dbReference type="ChEBI" id="CHEBI:57919"/>
        <dbReference type="ChEBI" id="CHEBI:58483"/>
        <dbReference type="ChEBI" id="CHEBI:60377"/>
        <dbReference type="EC" id="4.6.1.12"/>
    </reaction>
</comment>
<dbReference type="EMBL" id="BAABLK010000012">
    <property type="protein sequence ID" value="GAA5226079.1"/>
    <property type="molecule type" value="Genomic_DNA"/>
</dbReference>
<dbReference type="InterPro" id="IPR050088">
    <property type="entry name" value="IspD/TarI_cytidylyltransf_bact"/>
</dbReference>
<keyword evidence="9 13" id="KW-0479">Metal-binding</keyword>
<evidence type="ECO:0000259" key="14">
    <source>
        <dbReference type="Pfam" id="PF02542"/>
    </source>
</evidence>
<organism evidence="15 16">
    <name type="scientific">Paeniglutamicibacter antarcticus</name>
    <dbReference type="NCBI Taxonomy" id="494023"/>
    <lineage>
        <taxon>Bacteria</taxon>
        <taxon>Bacillati</taxon>
        <taxon>Actinomycetota</taxon>
        <taxon>Actinomycetes</taxon>
        <taxon>Micrococcales</taxon>
        <taxon>Micrococcaceae</taxon>
        <taxon>Paeniglutamicibacter</taxon>
    </lineage>
</organism>
<dbReference type="PANTHER" id="PTHR32125">
    <property type="entry name" value="2-C-METHYL-D-ERYTHRITOL 4-PHOSPHATE CYTIDYLYLTRANSFERASE, CHLOROPLASTIC"/>
    <property type="match status" value="1"/>
</dbReference>
<feature type="binding site" evidence="13">
    <location>
        <position position="310"/>
    </location>
    <ligand>
        <name>a divalent metal cation</name>
        <dbReference type="ChEBI" id="CHEBI:60240"/>
    </ligand>
</feature>
<keyword evidence="10 13" id="KW-0414">Isoprene biosynthesis</keyword>
<dbReference type="Pfam" id="PF01128">
    <property type="entry name" value="IspD"/>
    <property type="match status" value="1"/>
</dbReference>
<feature type="binding site" evidence="13">
    <location>
        <begin position="302"/>
        <end position="303"/>
    </location>
    <ligand>
        <name>4-CDP-2-C-methyl-D-erythritol 2-phosphate</name>
        <dbReference type="ChEBI" id="CHEBI:57919"/>
    </ligand>
</feature>
<dbReference type="RefSeq" id="WP_345466358.1">
    <property type="nucleotide sequence ID" value="NZ_BAABLK010000012.1"/>
</dbReference>
<dbReference type="NCBIfam" id="TIGR00151">
    <property type="entry name" value="ispF"/>
    <property type="match status" value="1"/>
</dbReference>
<dbReference type="Proteomes" id="UP001501257">
    <property type="component" value="Unassembled WGS sequence"/>
</dbReference>
<evidence type="ECO:0000256" key="10">
    <source>
        <dbReference type="ARBA" id="ARBA00023229"/>
    </source>
</evidence>
<dbReference type="Gene3D" id="3.90.550.10">
    <property type="entry name" value="Spore Coat Polysaccharide Biosynthesis Protein SpsA, Chain A"/>
    <property type="match status" value="1"/>
</dbReference>
<evidence type="ECO:0000256" key="11">
    <source>
        <dbReference type="ARBA" id="ARBA00023239"/>
    </source>
</evidence>
<dbReference type="InterPro" id="IPR001228">
    <property type="entry name" value="IspD"/>
</dbReference>
<evidence type="ECO:0000313" key="16">
    <source>
        <dbReference type="Proteomes" id="UP001501257"/>
    </source>
</evidence>
<dbReference type="HAMAP" id="MF_00108">
    <property type="entry name" value="IspD"/>
    <property type="match status" value="1"/>
</dbReference>
<evidence type="ECO:0000256" key="5">
    <source>
        <dbReference type="ARBA" id="ARBA00004787"/>
    </source>
</evidence>
<keyword evidence="8 13" id="KW-0548">Nucleotidyltransferase</keyword>
<feature type="site" description="Transition state stabilizer" evidence="13">
    <location>
        <position position="302"/>
    </location>
</feature>
<feature type="site" description="Transition state stabilizer" evidence="13">
    <location>
        <position position="398"/>
    </location>
</feature>
<evidence type="ECO:0000256" key="2">
    <source>
        <dbReference type="ARBA" id="ARBA00001282"/>
    </source>
</evidence>
<feature type="binding site" evidence="13">
    <location>
        <position position="404"/>
    </location>
    <ligand>
        <name>4-CDP-2-C-methyl-D-erythritol 2-phosphate</name>
        <dbReference type="ChEBI" id="CHEBI:57919"/>
    </ligand>
</feature>
<keyword evidence="12 13" id="KW-0511">Multifunctional enzyme</keyword>
<dbReference type="PROSITE" id="PS01350">
    <property type="entry name" value="ISPF"/>
    <property type="match status" value="1"/>
</dbReference>
<accession>A0ABP9TGJ5</accession>
<dbReference type="InterPro" id="IPR018294">
    <property type="entry name" value="ISPD_synthase_CS"/>
</dbReference>
<dbReference type="HAMAP" id="MF_01520">
    <property type="entry name" value="IspDF"/>
    <property type="match status" value="1"/>
</dbReference>
<comment type="cofactor">
    <cofactor evidence="3 13">
        <name>a divalent metal cation</name>
        <dbReference type="ChEBI" id="CHEBI:60240"/>
    </cofactor>
</comment>
<comment type="caution">
    <text evidence="13">Lacks conserved residue(s) required for the propagation of feature annotation.</text>
</comment>
<dbReference type="Gene3D" id="3.30.1330.50">
    <property type="entry name" value="2-C-methyl-D-erythritol 2,4-cyclodiphosphate synthase"/>
    <property type="match status" value="1"/>
</dbReference>
<evidence type="ECO:0000256" key="3">
    <source>
        <dbReference type="ARBA" id="ARBA00001968"/>
    </source>
</evidence>
<evidence type="ECO:0000256" key="9">
    <source>
        <dbReference type="ARBA" id="ARBA00022723"/>
    </source>
</evidence>
<dbReference type="Pfam" id="PF02542">
    <property type="entry name" value="YgbB"/>
    <property type="match status" value="1"/>
</dbReference>
<comment type="catalytic activity">
    <reaction evidence="2 13">
        <text>2-C-methyl-D-erythritol 4-phosphate + CTP + H(+) = 4-CDP-2-C-methyl-D-erythritol + diphosphate</text>
        <dbReference type="Rhea" id="RHEA:13429"/>
        <dbReference type="ChEBI" id="CHEBI:15378"/>
        <dbReference type="ChEBI" id="CHEBI:33019"/>
        <dbReference type="ChEBI" id="CHEBI:37563"/>
        <dbReference type="ChEBI" id="CHEBI:57823"/>
        <dbReference type="ChEBI" id="CHEBI:58262"/>
        <dbReference type="EC" id="2.7.7.60"/>
    </reaction>
</comment>
<dbReference type="InterPro" id="IPR036571">
    <property type="entry name" value="MECDP_synthase_sf"/>
</dbReference>
<feature type="site" description="Positions MEP for the nucleophilic attack" evidence="13">
    <location>
        <position position="169"/>
    </location>
</feature>
<dbReference type="HAMAP" id="MF_00107">
    <property type="entry name" value="IspF"/>
    <property type="match status" value="1"/>
</dbReference>
<protein>
    <recommendedName>
        <fullName evidence="13">Bifunctional enzyme IspD/IspF</fullName>
    </recommendedName>
    <domain>
        <recommendedName>
            <fullName evidence="13">2-C-methyl-D-erythritol 4-phosphate cytidylyltransferase</fullName>
            <ecNumber evidence="13">2.7.7.60</ecNumber>
        </recommendedName>
        <alternativeName>
            <fullName evidence="13">4-diphosphocytidyl-2C-methyl-D-erythritol synthase</fullName>
        </alternativeName>
        <alternativeName>
            <fullName evidence="13">MEP cytidylyltransferase</fullName>
            <shortName evidence="13">MCT</shortName>
        </alternativeName>
    </domain>
    <domain>
        <recommendedName>
            <fullName evidence="13">2-C-methyl-D-erythritol 2,4-cyclodiphosphate synthase</fullName>
            <shortName evidence="13">MECDP-synthase</shortName>
            <shortName evidence="13">MECPP-synthase</shortName>
            <shortName evidence="13">MECPS</shortName>
            <ecNumber evidence="13">4.6.1.12</ecNumber>
        </recommendedName>
    </domain>
</protein>